<evidence type="ECO:0000313" key="2">
    <source>
        <dbReference type="EMBL" id="KAF2119405.1"/>
    </source>
</evidence>
<feature type="compositionally biased region" description="Low complexity" evidence="1">
    <location>
        <begin position="15"/>
        <end position="26"/>
    </location>
</feature>
<reference evidence="2" key="1">
    <citation type="journal article" date="2020" name="Stud. Mycol.">
        <title>101 Dothideomycetes genomes: a test case for predicting lifestyles and emergence of pathogens.</title>
        <authorList>
            <person name="Haridas S."/>
            <person name="Albert R."/>
            <person name="Binder M."/>
            <person name="Bloem J."/>
            <person name="Labutti K."/>
            <person name="Salamov A."/>
            <person name="Andreopoulos B."/>
            <person name="Baker S."/>
            <person name="Barry K."/>
            <person name="Bills G."/>
            <person name="Bluhm B."/>
            <person name="Cannon C."/>
            <person name="Castanera R."/>
            <person name="Culley D."/>
            <person name="Daum C."/>
            <person name="Ezra D."/>
            <person name="Gonzalez J."/>
            <person name="Henrissat B."/>
            <person name="Kuo A."/>
            <person name="Liang C."/>
            <person name="Lipzen A."/>
            <person name="Lutzoni F."/>
            <person name="Magnuson J."/>
            <person name="Mondo S."/>
            <person name="Nolan M."/>
            <person name="Ohm R."/>
            <person name="Pangilinan J."/>
            <person name="Park H.-J."/>
            <person name="Ramirez L."/>
            <person name="Alfaro M."/>
            <person name="Sun H."/>
            <person name="Tritt A."/>
            <person name="Yoshinaga Y."/>
            <person name="Zwiers L.-H."/>
            <person name="Turgeon B."/>
            <person name="Goodwin S."/>
            <person name="Spatafora J."/>
            <person name="Crous P."/>
            <person name="Grigoriev I."/>
        </authorList>
    </citation>
    <scope>NUCLEOTIDE SEQUENCE</scope>
    <source>
        <strain evidence="2">CBS 627.86</strain>
    </source>
</reference>
<organism evidence="2 3">
    <name type="scientific">Lophiotrema nucula</name>
    <dbReference type="NCBI Taxonomy" id="690887"/>
    <lineage>
        <taxon>Eukaryota</taxon>
        <taxon>Fungi</taxon>
        <taxon>Dikarya</taxon>
        <taxon>Ascomycota</taxon>
        <taxon>Pezizomycotina</taxon>
        <taxon>Dothideomycetes</taxon>
        <taxon>Pleosporomycetidae</taxon>
        <taxon>Pleosporales</taxon>
        <taxon>Lophiotremataceae</taxon>
        <taxon>Lophiotrema</taxon>
    </lineage>
</organism>
<name>A0A6A5ZJF1_9PLEO</name>
<dbReference type="Proteomes" id="UP000799770">
    <property type="component" value="Unassembled WGS sequence"/>
</dbReference>
<proteinExistence type="predicted"/>
<gene>
    <name evidence="2" type="ORF">BDV96DRAFT_596136</name>
</gene>
<evidence type="ECO:0000256" key="1">
    <source>
        <dbReference type="SAM" id="MobiDB-lite"/>
    </source>
</evidence>
<evidence type="ECO:0000313" key="3">
    <source>
        <dbReference type="Proteomes" id="UP000799770"/>
    </source>
</evidence>
<accession>A0A6A5ZJF1</accession>
<dbReference type="EMBL" id="ML977315">
    <property type="protein sequence ID" value="KAF2119405.1"/>
    <property type="molecule type" value="Genomic_DNA"/>
</dbReference>
<sequence length="410" mass="45671">MSPESQHSGPAFSRQQQAVNASSQASTQPGIDEILIEGEARTINNLEGYNDIPDFQPFQNLLKTPITVKYGKALQGGYTIHLELVCCYSSTIRDLFVEADELNRAYAVGASIRKNLKALLPPQTPYGAFQVEKAMNLIIRCLKNYPLLEHQTLVRSELEQATDRVFHNKDLWKSPIPNATSLKKKISDNPIEDVRIRLQCLTSEAVCHVTEALYRRLFEIKNFEVRSAKMNKRKAAAQRILYLPQFEADAIGAFVGWIYQKEKLNFDTAKGLCDLYILADALDVKDLAATCLNKLASAAYDAVNQARENGTGIRALLQKAQSPEAAVEEPMVDPLADIVPTVFEYVQQAPTPPQVLETLVIDAIADSKDEELIEFLRPSLDLPMALKLCQAFMVRSCKVDTPEPATKTEA</sequence>
<protein>
    <recommendedName>
        <fullName evidence="4">BTB domain-containing protein</fullName>
    </recommendedName>
</protein>
<dbReference type="OrthoDB" id="3794120at2759"/>
<dbReference type="AlphaFoldDB" id="A0A6A5ZJF1"/>
<feature type="region of interest" description="Disordered" evidence="1">
    <location>
        <begin position="1"/>
        <end position="26"/>
    </location>
</feature>
<keyword evidence="3" id="KW-1185">Reference proteome</keyword>
<evidence type="ECO:0008006" key="4">
    <source>
        <dbReference type="Google" id="ProtNLM"/>
    </source>
</evidence>